<name>A0ABU2D2H2_9EURY</name>
<evidence type="ECO:0000259" key="1">
    <source>
        <dbReference type="PROSITE" id="PS51831"/>
    </source>
</evidence>
<sequence>MQKEDLDYFRKWFLDYVNQFSSPDSFIQENIRLKIEHTARVCENILLLAKAEKIGEEGYRLAETIALFHDLGRFEQFMKYRTFKDSESENHALLGVNILKNAGILSNLPIKEENFIIKAVEYHNLMEIPGCAESFEELLFYSRLIRDADKLDILKLTSEDYEKEEKYRNPVLEFNMPDTPGCSENIVEDILNNRMAKIGDARNRNDVKLLRLSWIFDINFPATFALLKERRYLDTILSSLSGTEEVYIIRRHLDNCLNKSD</sequence>
<protein>
    <submittedName>
        <fullName evidence="2">HD domain-containing protein</fullName>
    </submittedName>
</protein>
<dbReference type="Gene3D" id="1.10.3210.10">
    <property type="entry name" value="Hypothetical protein af1432"/>
    <property type="match status" value="1"/>
</dbReference>
<dbReference type="RefSeq" id="WP_310576214.1">
    <property type="nucleotide sequence ID" value="NZ_JAVKPK010000041.1"/>
</dbReference>
<proteinExistence type="predicted"/>
<dbReference type="SUPFAM" id="SSF109604">
    <property type="entry name" value="HD-domain/PDEase-like"/>
    <property type="match status" value="1"/>
</dbReference>
<dbReference type="PROSITE" id="PS51831">
    <property type="entry name" value="HD"/>
    <property type="match status" value="1"/>
</dbReference>
<gene>
    <name evidence="2" type="ORF">RG963_10450</name>
</gene>
<evidence type="ECO:0000313" key="3">
    <source>
        <dbReference type="Proteomes" id="UP001246244"/>
    </source>
</evidence>
<feature type="domain" description="HD" evidence="1">
    <location>
        <begin position="34"/>
        <end position="154"/>
    </location>
</feature>
<dbReference type="Proteomes" id="UP001246244">
    <property type="component" value="Unassembled WGS sequence"/>
</dbReference>
<reference evidence="3" key="1">
    <citation type="submission" date="2023-07" db="EMBL/GenBank/DDBJ databases">
        <title>Whole-genome sequencing of a new Methanosarcina sp. Z-7115.</title>
        <authorList>
            <person name="Zhilina T.N."/>
            <person name="Merkel A.Y."/>
        </authorList>
    </citation>
    <scope>NUCLEOTIDE SEQUENCE [LARGE SCALE GENOMIC DNA]</scope>
    <source>
        <strain evidence="3">Z-7115</strain>
    </source>
</reference>
<keyword evidence="3" id="KW-1185">Reference proteome</keyword>
<accession>A0ABU2D2H2</accession>
<dbReference type="InterPro" id="IPR006674">
    <property type="entry name" value="HD_domain"/>
</dbReference>
<dbReference type="Pfam" id="PF01966">
    <property type="entry name" value="HD"/>
    <property type="match status" value="1"/>
</dbReference>
<evidence type="ECO:0000313" key="2">
    <source>
        <dbReference type="EMBL" id="MDR7666186.1"/>
    </source>
</evidence>
<dbReference type="CDD" id="cd00077">
    <property type="entry name" value="HDc"/>
    <property type="match status" value="1"/>
</dbReference>
<comment type="caution">
    <text evidence="2">The sequence shown here is derived from an EMBL/GenBank/DDBJ whole genome shotgun (WGS) entry which is preliminary data.</text>
</comment>
<dbReference type="EMBL" id="JAVKPK010000041">
    <property type="protein sequence ID" value="MDR7666186.1"/>
    <property type="molecule type" value="Genomic_DNA"/>
</dbReference>
<organism evidence="2 3">
    <name type="scientific">Methanosarcina baikalica</name>
    <dbReference type="NCBI Taxonomy" id="3073890"/>
    <lineage>
        <taxon>Archaea</taxon>
        <taxon>Methanobacteriati</taxon>
        <taxon>Methanobacteriota</taxon>
        <taxon>Stenosarchaea group</taxon>
        <taxon>Methanomicrobia</taxon>
        <taxon>Methanosarcinales</taxon>
        <taxon>Methanosarcinaceae</taxon>
        <taxon>Methanosarcina</taxon>
    </lineage>
</organism>
<dbReference type="InterPro" id="IPR003607">
    <property type="entry name" value="HD/PDEase_dom"/>
</dbReference>